<dbReference type="Proteomes" id="UP000789920">
    <property type="component" value="Unassembled WGS sequence"/>
</dbReference>
<comment type="caution">
    <text evidence="1">The sequence shown here is derived from an EMBL/GenBank/DDBJ whole genome shotgun (WGS) entry which is preliminary data.</text>
</comment>
<accession>A0ACA9SEV8</accession>
<name>A0ACA9SEV8_9GLOM</name>
<feature type="non-terminal residue" evidence="1">
    <location>
        <position position="1"/>
    </location>
</feature>
<evidence type="ECO:0000313" key="2">
    <source>
        <dbReference type="Proteomes" id="UP000789920"/>
    </source>
</evidence>
<reference evidence="1" key="1">
    <citation type="submission" date="2021-06" db="EMBL/GenBank/DDBJ databases">
        <authorList>
            <person name="Kallberg Y."/>
            <person name="Tangrot J."/>
            <person name="Rosling A."/>
        </authorList>
    </citation>
    <scope>NUCLEOTIDE SEQUENCE</scope>
    <source>
        <strain evidence="1">MA461A</strain>
    </source>
</reference>
<gene>
    <name evidence="1" type="ORF">RPERSI_LOCUS30230</name>
</gene>
<dbReference type="EMBL" id="CAJVQC010117042">
    <property type="protein sequence ID" value="CAG8837240.1"/>
    <property type="molecule type" value="Genomic_DNA"/>
</dbReference>
<organism evidence="1 2">
    <name type="scientific">Racocetra persica</name>
    <dbReference type="NCBI Taxonomy" id="160502"/>
    <lineage>
        <taxon>Eukaryota</taxon>
        <taxon>Fungi</taxon>
        <taxon>Fungi incertae sedis</taxon>
        <taxon>Mucoromycota</taxon>
        <taxon>Glomeromycotina</taxon>
        <taxon>Glomeromycetes</taxon>
        <taxon>Diversisporales</taxon>
        <taxon>Gigasporaceae</taxon>
        <taxon>Racocetra</taxon>
    </lineage>
</organism>
<evidence type="ECO:0000313" key="1">
    <source>
        <dbReference type="EMBL" id="CAG8837240.1"/>
    </source>
</evidence>
<protein>
    <submittedName>
        <fullName evidence="1">20071_t:CDS:1</fullName>
    </submittedName>
</protein>
<feature type="non-terminal residue" evidence="1">
    <location>
        <position position="71"/>
    </location>
</feature>
<keyword evidence="2" id="KW-1185">Reference proteome</keyword>
<proteinExistence type="predicted"/>
<sequence length="71" mass="7539">IGAIITDENGIVGLERILYGKDTFQISCGGDSGGPVFHYLRSLLNVGLIGVHVSSFEDFSASTPLDIILDD</sequence>